<dbReference type="Pfam" id="PF09898">
    <property type="entry name" value="DUF2125"/>
    <property type="match status" value="1"/>
</dbReference>
<dbReference type="EMBL" id="PIUM01000002">
    <property type="protein sequence ID" value="PKU26190.1"/>
    <property type="molecule type" value="Genomic_DNA"/>
</dbReference>
<organism evidence="2 3">
    <name type="scientific">Telmatospirillum siberiense</name>
    <dbReference type="NCBI Taxonomy" id="382514"/>
    <lineage>
        <taxon>Bacteria</taxon>
        <taxon>Pseudomonadati</taxon>
        <taxon>Pseudomonadota</taxon>
        <taxon>Alphaproteobacteria</taxon>
        <taxon>Rhodospirillales</taxon>
        <taxon>Rhodospirillaceae</taxon>
        <taxon>Telmatospirillum</taxon>
    </lineage>
</organism>
<protein>
    <recommendedName>
        <fullName evidence="4">DUF2125 domain-containing protein</fullName>
    </recommendedName>
</protein>
<dbReference type="RefSeq" id="WP_101249151.1">
    <property type="nucleotide sequence ID" value="NZ_PIUM01000002.1"/>
</dbReference>
<proteinExistence type="predicted"/>
<sequence>MSDPQRRPAASRAIRFFLIGCGLLVVLAGAYGFWWHYLTTTLQGELARWVDEQGSVGWKIRTGSVTTGGFPWRVALTVEAPAVEDPSGNQWQGPPLSVVLPLFDPRHPRIEGAGRHVLTPKGRDPIGFSADAASADLQFDDHGLVGASIRLAAVALADSRLGRLSVDVRRQASGRIEHTMTSWESHILLEDLVLPDDPRLLFGTRLPAIRLDSRLQGSVPGGSPAQALAAWRDDGGTLEIDALSVDWPPLALSGKGTLALDSDMQPMLASTCDIRGLFAAIDALVRGGVIRGQDAGMVKLAFGLLMKPGKDGEKTLSMPVTIQNRVLSIGPVKLLDLPVVTWR</sequence>
<evidence type="ECO:0000313" key="2">
    <source>
        <dbReference type="EMBL" id="PKU26190.1"/>
    </source>
</evidence>
<dbReference type="Proteomes" id="UP000233293">
    <property type="component" value="Unassembled WGS sequence"/>
</dbReference>
<keyword evidence="3" id="KW-1185">Reference proteome</keyword>
<keyword evidence="1" id="KW-0472">Membrane</keyword>
<gene>
    <name evidence="2" type="ORF">CWS72_03435</name>
</gene>
<evidence type="ECO:0000256" key="1">
    <source>
        <dbReference type="SAM" id="Phobius"/>
    </source>
</evidence>
<dbReference type="OrthoDB" id="8478166at2"/>
<evidence type="ECO:0000313" key="3">
    <source>
        <dbReference type="Proteomes" id="UP000233293"/>
    </source>
</evidence>
<evidence type="ECO:0008006" key="4">
    <source>
        <dbReference type="Google" id="ProtNLM"/>
    </source>
</evidence>
<reference evidence="3" key="1">
    <citation type="submission" date="2017-12" db="EMBL/GenBank/DDBJ databases">
        <title>Draft genome sequence of Telmatospirillum siberiense 26-4b1T, an acidotolerant peatland alphaproteobacterium potentially involved in sulfur cycling.</title>
        <authorList>
            <person name="Hausmann B."/>
            <person name="Pjevac P."/>
            <person name="Schreck K."/>
            <person name="Herbold C.W."/>
            <person name="Daims H."/>
            <person name="Wagner M."/>
            <person name="Pester M."/>
            <person name="Loy A."/>
        </authorList>
    </citation>
    <scope>NUCLEOTIDE SEQUENCE [LARGE SCALE GENOMIC DNA]</scope>
    <source>
        <strain evidence="3">26-4b1</strain>
    </source>
</reference>
<name>A0A2N3Q0K1_9PROT</name>
<dbReference type="InterPro" id="IPR018666">
    <property type="entry name" value="DUF2125"/>
</dbReference>
<feature type="transmembrane region" description="Helical" evidence="1">
    <location>
        <begin position="16"/>
        <end position="37"/>
    </location>
</feature>
<dbReference type="AlphaFoldDB" id="A0A2N3Q0K1"/>
<comment type="caution">
    <text evidence="2">The sequence shown here is derived from an EMBL/GenBank/DDBJ whole genome shotgun (WGS) entry which is preliminary data.</text>
</comment>
<keyword evidence="1" id="KW-1133">Transmembrane helix</keyword>
<keyword evidence="1" id="KW-0812">Transmembrane</keyword>
<accession>A0A2N3Q0K1</accession>